<accession>A6I684</accession>
<protein>
    <submittedName>
        <fullName evidence="1">RCG40143</fullName>
    </submittedName>
</protein>
<name>A6I684_RAT</name>
<sequence length="34" mass="3992">MASWAMGYTSTFLYGETKYCLSKFQLLYNKNCID</sequence>
<feature type="non-terminal residue" evidence="1">
    <location>
        <position position="34"/>
    </location>
</feature>
<gene>
    <name evidence="1" type="ORF">rCG_40143</name>
</gene>
<evidence type="ECO:0000313" key="2">
    <source>
        <dbReference type="Proteomes" id="UP000234681"/>
    </source>
</evidence>
<dbReference type="EMBL" id="CH473956">
    <property type="protein sequence ID" value="EDM18496.1"/>
    <property type="molecule type" value="Genomic_DNA"/>
</dbReference>
<reference evidence="1 2" key="1">
    <citation type="submission" date="2005-09" db="EMBL/GenBank/DDBJ databases">
        <authorList>
            <person name="Mural R.J."/>
            <person name="Li P.W."/>
            <person name="Adams M.D."/>
            <person name="Amanatides P.G."/>
            <person name="Baden-Tillson H."/>
            <person name="Barnstead M."/>
            <person name="Chin S.H."/>
            <person name="Dew I."/>
            <person name="Evans C.A."/>
            <person name="Ferriera S."/>
            <person name="Flanigan M."/>
            <person name="Fosler C."/>
            <person name="Glodek A."/>
            <person name="Gu Z."/>
            <person name="Holt R.A."/>
            <person name="Jennings D."/>
            <person name="Kraft C.L."/>
            <person name="Lu F."/>
            <person name="Nguyen T."/>
            <person name="Nusskern D.R."/>
            <person name="Pfannkoch C.M."/>
            <person name="Sitter C."/>
            <person name="Sutton G.G."/>
            <person name="Venter J.C."/>
            <person name="Wang Z."/>
            <person name="Woodage T."/>
            <person name="Zheng X.H."/>
            <person name="Zhong F."/>
        </authorList>
    </citation>
    <scope>NUCLEOTIDE SEQUENCE [LARGE SCALE GENOMIC DNA]</scope>
    <source>
        <strain>BN</strain>
        <strain evidence="2">Sprague-Dawley</strain>
    </source>
</reference>
<proteinExistence type="predicted"/>
<organism evidence="1 2">
    <name type="scientific">Rattus norvegicus</name>
    <name type="common">Rat</name>
    <dbReference type="NCBI Taxonomy" id="10116"/>
    <lineage>
        <taxon>Eukaryota</taxon>
        <taxon>Metazoa</taxon>
        <taxon>Chordata</taxon>
        <taxon>Craniata</taxon>
        <taxon>Vertebrata</taxon>
        <taxon>Euteleostomi</taxon>
        <taxon>Mammalia</taxon>
        <taxon>Eutheria</taxon>
        <taxon>Euarchontoglires</taxon>
        <taxon>Glires</taxon>
        <taxon>Rodentia</taxon>
        <taxon>Myomorpha</taxon>
        <taxon>Muroidea</taxon>
        <taxon>Muridae</taxon>
        <taxon>Murinae</taxon>
        <taxon>Rattus</taxon>
    </lineage>
</organism>
<dbReference type="Proteomes" id="UP000234681">
    <property type="component" value="Chromosome 1"/>
</dbReference>
<evidence type="ECO:0000313" key="1">
    <source>
        <dbReference type="EMBL" id="EDM18496.1"/>
    </source>
</evidence>
<dbReference type="AlphaFoldDB" id="A6I684"/>